<dbReference type="InterPro" id="IPR013520">
    <property type="entry name" value="Ribonucl_H"/>
</dbReference>
<accession>A0A432XTM5</accession>
<dbReference type="GO" id="GO:0000175">
    <property type="term" value="F:3'-5'-RNA exonuclease activity"/>
    <property type="evidence" value="ECO:0007669"/>
    <property type="project" value="InterPro"/>
</dbReference>
<reference evidence="9" key="1">
    <citation type="journal article" date="2018" name="Front. Microbiol.">
        <title>Genome-Based Analysis Reveals the Taxonomy and Diversity of the Family Idiomarinaceae.</title>
        <authorList>
            <person name="Liu Y."/>
            <person name="Lai Q."/>
            <person name="Shao Z."/>
        </authorList>
    </citation>
    <scope>NUCLEOTIDE SEQUENCE [LARGE SCALE GENOMIC DNA]</scope>
    <source>
        <strain evidence="9">BH195</strain>
    </source>
</reference>
<keyword evidence="3 6" id="KW-0378">Hydrolase</keyword>
<keyword evidence="9" id="KW-1185">Reference proteome</keyword>
<dbReference type="EMBL" id="PIPW01000003">
    <property type="protein sequence ID" value="RUO52085.1"/>
    <property type="molecule type" value="Genomic_DNA"/>
</dbReference>
<evidence type="ECO:0000256" key="6">
    <source>
        <dbReference type="HAMAP-Rule" id="MF_00045"/>
    </source>
</evidence>
<comment type="function">
    <text evidence="6">3'-to-5' exoribonuclease specific for small oligoribonucleotides.</text>
</comment>
<evidence type="ECO:0000256" key="2">
    <source>
        <dbReference type="ARBA" id="ARBA00022722"/>
    </source>
</evidence>
<dbReference type="GO" id="GO:0006259">
    <property type="term" value="P:DNA metabolic process"/>
    <property type="evidence" value="ECO:0007669"/>
    <property type="project" value="UniProtKB-ARBA"/>
</dbReference>
<feature type="active site" evidence="6">
    <location>
        <position position="129"/>
    </location>
</feature>
<dbReference type="InterPro" id="IPR036397">
    <property type="entry name" value="RNaseH_sf"/>
</dbReference>
<evidence type="ECO:0000256" key="1">
    <source>
        <dbReference type="ARBA" id="ARBA00009921"/>
    </source>
</evidence>
<dbReference type="RefSeq" id="WP_126764192.1">
    <property type="nucleotide sequence ID" value="NZ_JBHLTZ010000010.1"/>
</dbReference>
<dbReference type="NCBIfam" id="NF003765">
    <property type="entry name" value="PRK05359.1"/>
    <property type="match status" value="1"/>
</dbReference>
<gene>
    <name evidence="6" type="primary">orn</name>
    <name evidence="8" type="ORF">CWI69_10640</name>
</gene>
<dbReference type="CDD" id="cd06135">
    <property type="entry name" value="Orn"/>
    <property type="match status" value="1"/>
</dbReference>
<dbReference type="GO" id="GO:0005737">
    <property type="term" value="C:cytoplasm"/>
    <property type="evidence" value="ECO:0007669"/>
    <property type="project" value="UniProtKB-SubCell"/>
</dbReference>
<evidence type="ECO:0000256" key="4">
    <source>
        <dbReference type="ARBA" id="ARBA00022839"/>
    </source>
</evidence>
<evidence type="ECO:0000313" key="9">
    <source>
        <dbReference type="Proteomes" id="UP000287198"/>
    </source>
</evidence>
<sequence length="184" mass="20910">MTATADRLIWIDLEMTGLEPDRDFIIEVATIITDQHLNILAEGPVIAVHQPQTHLDLMDDWNVRTHTGSGLVERVKASMQDEAAAEQQTLEFLANWCTPQSSPMCGNSICQDRRFLARHMPKLEAFFHYRNLDVSTVKQLAKYWAPDIAAGVIKQGAHTALADIRESIDELQHYRAHFFDIQVE</sequence>
<evidence type="ECO:0000313" key="8">
    <source>
        <dbReference type="EMBL" id="RUO52085.1"/>
    </source>
</evidence>
<keyword evidence="2 6" id="KW-0540">Nuclease</keyword>
<organism evidence="8 9">
    <name type="scientific">Pseudidiomarina halophila</name>
    <dbReference type="NCBI Taxonomy" id="1449799"/>
    <lineage>
        <taxon>Bacteria</taxon>
        <taxon>Pseudomonadati</taxon>
        <taxon>Pseudomonadota</taxon>
        <taxon>Gammaproteobacteria</taxon>
        <taxon>Alteromonadales</taxon>
        <taxon>Idiomarinaceae</taxon>
        <taxon>Pseudidiomarina</taxon>
    </lineage>
</organism>
<dbReference type="OrthoDB" id="9801329at2"/>
<dbReference type="GO" id="GO:0003676">
    <property type="term" value="F:nucleic acid binding"/>
    <property type="evidence" value="ECO:0007669"/>
    <property type="project" value="InterPro"/>
</dbReference>
<dbReference type="EC" id="3.1.-.-" evidence="6"/>
<dbReference type="Proteomes" id="UP000287198">
    <property type="component" value="Unassembled WGS sequence"/>
</dbReference>
<dbReference type="AlphaFoldDB" id="A0A432XTM5"/>
<protein>
    <recommendedName>
        <fullName evidence="5 6">Oligoribonuclease</fullName>
        <ecNumber evidence="6">3.1.-.-</ecNumber>
    </recommendedName>
</protein>
<comment type="similarity">
    <text evidence="1 6">Belongs to the oligoribonuclease family.</text>
</comment>
<evidence type="ECO:0000259" key="7">
    <source>
        <dbReference type="SMART" id="SM00479"/>
    </source>
</evidence>
<dbReference type="PANTHER" id="PTHR11046">
    <property type="entry name" value="OLIGORIBONUCLEASE, MITOCHONDRIAL"/>
    <property type="match status" value="1"/>
</dbReference>
<dbReference type="Gene3D" id="3.30.420.10">
    <property type="entry name" value="Ribonuclease H-like superfamily/Ribonuclease H"/>
    <property type="match status" value="1"/>
</dbReference>
<comment type="subcellular location">
    <subcellularLocation>
        <location evidence="6">Cytoplasm</location>
    </subcellularLocation>
</comment>
<proteinExistence type="inferred from homology"/>
<evidence type="ECO:0000256" key="3">
    <source>
        <dbReference type="ARBA" id="ARBA00022801"/>
    </source>
</evidence>
<keyword evidence="4 6" id="KW-0269">Exonuclease</keyword>
<feature type="domain" description="Exonuclease" evidence="7">
    <location>
        <begin position="7"/>
        <end position="180"/>
    </location>
</feature>
<keyword evidence="6" id="KW-0963">Cytoplasm</keyword>
<name>A0A432XTM5_9GAMM</name>
<comment type="caution">
    <text evidence="8">The sequence shown here is derived from an EMBL/GenBank/DDBJ whole genome shotgun (WGS) entry which is preliminary data.</text>
</comment>
<dbReference type="Pfam" id="PF00929">
    <property type="entry name" value="RNase_T"/>
    <property type="match status" value="1"/>
</dbReference>
<dbReference type="FunFam" id="3.30.420.10:FF:000003">
    <property type="entry name" value="Oligoribonuclease"/>
    <property type="match status" value="1"/>
</dbReference>
<dbReference type="HAMAP" id="MF_00045">
    <property type="entry name" value="Oligoribonuclease"/>
    <property type="match status" value="1"/>
</dbReference>
<dbReference type="PANTHER" id="PTHR11046:SF0">
    <property type="entry name" value="OLIGORIBONUCLEASE, MITOCHONDRIAL"/>
    <property type="match status" value="1"/>
</dbReference>
<evidence type="ECO:0000256" key="5">
    <source>
        <dbReference type="ARBA" id="ARBA00070964"/>
    </source>
</evidence>
<dbReference type="SMART" id="SM00479">
    <property type="entry name" value="EXOIII"/>
    <property type="match status" value="1"/>
</dbReference>
<dbReference type="InterPro" id="IPR012337">
    <property type="entry name" value="RNaseH-like_sf"/>
</dbReference>
<dbReference type="InterPro" id="IPR022894">
    <property type="entry name" value="Oligoribonuclease"/>
</dbReference>
<dbReference type="SUPFAM" id="SSF53098">
    <property type="entry name" value="Ribonuclease H-like"/>
    <property type="match status" value="1"/>
</dbReference>